<feature type="domain" description="Tripartite ATP-independent periplasmic transporters DctQ component" evidence="10">
    <location>
        <begin position="31"/>
        <end position="157"/>
    </location>
</feature>
<evidence type="ECO:0000256" key="8">
    <source>
        <dbReference type="ARBA" id="ARBA00038436"/>
    </source>
</evidence>
<evidence type="ECO:0000256" key="6">
    <source>
        <dbReference type="ARBA" id="ARBA00022989"/>
    </source>
</evidence>
<dbReference type="PANTHER" id="PTHR35011:SF11">
    <property type="entry name" value="TRAP TRANSPORTER SMALL PERMEASE PROTEIN"/>
    <property type="match status" value="1"/>
</dbReference>
<organism evidence="11 12">
    <name type="scientific">Pseudaquabacterium pictum</name>
    <dbReference type="NCBI Taxonomy" id="2315236"/>
    <lineage>
        <taxon>Bacteria</taxon>
        <taxon>Pseudomonadati</taxon>
        <taxon>Pseudomonadota</taxon>
        <taxon>Betaproteobacteria</taxon>
        <taxon>Burkholderiales</taxon>
        <taxon>Sphaerotilaceae</taxon>
        <taxon>Pseudaquabacterium</taxon>
    </lineage>
</organism>
<dbReference type="EMBL" id="BJCL01000002">
    <property type="protein sequence ID" value="GCL62158.1"/>
    <property type="molecule type" value="Genomic_DNA"/>
</dbReference>
<evidence type="ECO:0000256" key="9">
    <source>
        <dbReference type="RuleBase" id="RU369079"/>
    </source>
</evidence>
<reference evidence="12" key="1">
    <citation type="submission" date="2019-03" db="EMBL/GenBank/DDBJ databases">
        <title>Aquabacterium pictum sp.nov., the first bacteriochlorophyll a-containing freshwater bacterium in the genus Aquabacterium of the class Betaproteobacteria.</title>
        <authorList>
            <person name="Hirose S."/>
            <person name="Tank M."/>
            <person name="Hara E."/>
            <person name="Tamaki H."/>
            <person name="Takaichi S."/>
            <person name="Haruta S."/>
            <person name="Hanada S."/>
        </authorList>
    </citation>
    <scope>NUCLEOTIDE SEQUENCE [LARGE SCALE GENOMIC DNA]</scope>
    <source>
        <strain evidence="12">W35</strain>
    </source>
</reference>
<protein>
    <recommendedName>
        <fullName evidence="9">TRAP transporter small permease protein</fullName>
    </recommendedName>
</protein>
<dbReference type="AlphaFoldDB" id="A0A480ATU5"/>
<evidence type="ECO:0000256" key="4">
    <source>
        <dbReference type="ARBA" id="ARBA00022519"/>
    </source>
</evidence>
<keyword evidence="4 9" id="KW-0997">Cell inner membrane</keyword>
<evidence type="ECO:0000256" key="1">
    <source>
        <dbReference type="ARBA" id="ARBA00004429"/>
    </source>
</evidence>
<comment type="function">
    <text evidence="9">Part of the tripartite ATP-independent periplasmic (TRAP) transport system.</text>
</comment>
<sequence length="172" mass="18163">MPVADAHRLAPALDRLYLACIWLAGIAIFLMSLIIPAGVFMRYVLGAGAQWPEPIAILLMMVFTFIGAAAAYRAGGHIAVGMLVDVLPAPLQATLARLVHGLMLGVCGFVLLYGARLCRDTMGQSIAELPILPVGVTYLPIPLGALATAIFVLEHLLAGPQKHRPVVAFGEG</sequence>
<evidence type="ECO:0000256" key="2">
    <source>
        <dbReference type="ARBA" id="ARBA00022448"/>
    </source>
</evidence>
<proteinExistence type="inferred from homology"/>
<dbReference type="GO" id="GO:0005886">
    <property type="term" value="C:plasma membrane"/>
    <property type="evidence" value="ECO:0007669"/>
    <property type="project" value="UniProtKB-SubCell"/>
</dbReference>
<dbReference type="OrthoDB" id="4964541at2"/>
<keyword evidence="6 9" id="KW-1133">Transmembrane helix</keyword>
<evidence type="ECO:0000256" key="3">
    <source>
        <dbReference type="ARBA" id="ARBA00022475"/>
    </source>
</evidence>
<evidence type="ECO:0000256" key="5">
    <source>
        <dbReference type="ARBA" id="ARBA00022692"/>
    </source>
</evidence>
<dbReference type="InterPro" id="IPR055348">
    <property type="entry name" value="DctQ"/>
</dbReference>
<dbReference type="Pfam" id="PF04290">
    <property type="entry name" value="DctQ"/>
    <property type="match status" value="1"/>
</dbReference>
<gene>
    <name evidence="11" type="ORF">AQPW35_12390</name>
</gene>
<feature type="transmembrane region" description="Helical" evidence="9">
    <location>
        <begin position="55"/>
        <end position="75"/>
    </location>
</feature>
<comment type="subunit">
    <text evidence="9">The complex comprises the extracytoplasmic solute receptor protein and the two transmembrane proteins.</text>
</comment>
<evidence type="ECO:0000256" key="7">
    <source>
        <dbReference type="ARBA" id="ARBA00023136"/>
    </source>
</evidence>
<keyword evidence="5 9" id="KW-0812">Transmembrane</keyword>
<evidence type="ECO:0000313" key="12">
    <source>
        <dbReference type="Proteomes" id="UP000301751"/>
    </source>
</evidence>
<feature type="transmembrane region" description="Helical" evidence="9">
    <location>
        <begin position="95"/>
        <end position="115"/>
    </location>
</feature>
<feature type="transmembrane region" description="Helical" evidence="9">
    <location>
        <begin position="127"/>
        <end position="153"/>
    </location>
</feature>
<dbReference type="GO" id="GO:0022857">
    <property type="term" value="F:transmembrane transporter activity"/>
    <property type="evidence" value="ECO:0007669"/>
    <property type="project" value="UniProtKB-UniRule"/>
</dbReference>
<dbReference type="PANTHER" id="PTHR35011">
    <property type="entry name" value="2,3-DIKETO-L-GULONATE TRAP TRANSPORTER SMALL PERMEASE PROTEIN YIAM"/>
    <property type="match status" value="1"/>
</dbReference>
<dbReference type="GO" id="GO:0015740">
    <property type="term" value="P:C4-dicarboxylate transport"/>
    <property type="evidence" value="ECO:0007669"/>
    <property type="project" value="TreeGrafter"/>
</dbReference>
<keyword evidence="3" id="KW-1003">Cell membrane</keyword>
<dbReference type="Proteomes" id="UP000301751">
    <property type="component" value="Unassembled WGS sequence"/>
</dbReference>
<keyword evidence="7 9" id="KW-0472">Membrane</keyword>
<feature type="transmembrane region" description="Helical" evidence="9">
    <location>
        <begin position="16"/>
        <end position="43"/>
    </location>
</feature>
<keyword evidence="2 9" id="KW-0813">Transport</keyword>
<name>A0A480ATU5_9BURK</name>
<evidence type="ECO:0000313" key="11">
    <source>
        <dbReference type="EMBL" id="GCL62158.1"/>
    </source>
</evidence>
<accession>A0A480ATU5</accession>
<comment type="subcellular location">
    <subcellularLocation>
        <location evidence="1 9">Cell inner membrane</location>
        <topology evidence="1 9">Multi-pass membrane protein</topology>
    </subcellularLocation>
</comment>
<comment type="caution">
    <text evidence="11">The sequence shown here is derived from an EMBL/GenBank/DDBJ whole genome shotgun (WGS) entry which is preliminary data.</text>
</comment>
<keyword evidence="12" id="KW-1185">Reference proteome</keyword>
<dbReference type="InterPro" id="IPR007387">
    <property type="entry name" value="TRAP_DctQ"/>
</dbReference>
<evidence type="ECO:0000259" key="10">
    <source>
        <dbReference type="Pfam" id="PF04290"/>
    </source>
</evidence>
<comment type="similarity">
    <text evidence="8 9">Belongs to the TRAP transporter small permease family.</text>
</comment>